<protein>
    <recommendedName>
        <fullName evidence="9">Broad</fullName>
    </recommendedName>
</protein>
<evidence type="ECO:0000256" key="4">
    <source>
        <dbReference type="SAM" id="MobiDB-lite"/>
    </source>
</evidence>
<feature type="region of interest" description="Disordered" evidence="4">
    <location>
        <begin position="462"/>
        <end position="497"/>
    </location>
</feature>
<dbReference type="InterPro" id="IPR011333">
    <property type="entry name" value="SKP1/BTB/POZ_sf"/>
</dbReference>
<accession>A0ABM1YNP2</accession>
<dbReference type="SMART" id="SM00355">
    <property type="entry name" value="ZnF_C2H2"/>
    <property type="match status" value="2"/>
</dbReference>
<evidence type="ECO:0000313" key="7">
    <source>
        <dbReference type="EnsemblMetazoa" id="AALFPA23_010786.P15172"/>
    </source>
</evidence>
<evidence type="ECO:0008006" key="9">
    <source>
        <dbReference type="Google" id="ProtNLM"/>
    </source>
</evidence>
<evidence type="ECO:0000256" key="3">
    <source>
        <dbReference type="PROSITE-ProRule" id="PRU00042"/>
    </source>
</evidence>
<dbReference type="RefSeq" id="XP_029728663.1">
    <property type="nucleotide sequence ID" value="XM_029872803.2"/>
</dbReference>
<feature type="region of interest" description="Disordered" evidence="4">
    <location>
        <begin position="121"/>
        <end position="148"/>
    </location>
</feature>
<dbReference type="Gene3D" id="3.30.160.60">
    <property type="entry name" value="Classic Zinc Finger"/>
    <property type="match status" value="1"/>
</dbReference>
<dbReference type="GeneID" id="109416850"/>
<dbReference type="Pfam" id="PF00651">
    <property type="entry name" value="BTB"/>
    <property type="match status" value="1"/>
</dbReference>
<proteinExistence type="predicted"/>
<dbReference type="InterPro" id="IPR000210">
    <property type="entry name" value="BTB/POZ_dom"/>
</dbReference>
<feature type="compositionally biased region" description="Low complexity" evidence="4">
    <location>
        <begin position="281"/>
        <end position="309"/>
    </location>
</feature>
<feature type="domain" description="C2H2-type" evidence="6">
    <location>
        <begin position="498"/>
        <end position="526"/>
    </location>
</feature>
<dbReference type="InterPro" id="IPR051095">
    <property type="entry name" value="Dros_DevTransReg"/>
</dbReference>
<dbReference type="EnsemblMetazoa" id="AALFPA23_010786.R15172">
    <property type="protein sequence ID" value="AALFPA23_010786.P15172"/>
    <property type="gene ID" value="AALFPA23_010786"/>
</dbReference>
<feature type="compositionally biased region" description="Basic and acidic residues" evidence="4">
    <location>
        <begin position="258"/>
        <end position="268"/>
    </location>
</feature>
<reference evidence="8" key="1">
    <citation type="journal article" date="2015" name="Proc. Natl. Acad. Sci. U.S.A.">
        <title>Genome sequence of the Asian Tiger mosquito, Aedes albopictus, reveals insights into its biology, genetics, and evolution.</title>
        <authorList>
            <person name="Chen X.G."/>
            <person name="Jiang X."/>
            <person name="Gu J."/>
            <person name="Xu M."/>
            <person name="Wu Y."/>
            <person name="Deng Y."/>
            <person name="Zhang C."/>
            <person name="Bonizzoni M."/>
            <person name="Dermauw W."/>
            <person name="Vontas J."/>
            <person name="Armbruster P."/>
            <person name="Huang X."/>
            <person name="Yang Y."/>
            <person name="Zhang H."/>
            <person name="He W."/>
            <person name="Peng H."/>
            <person name="Liu Y."/>
            <person name="Wu K."/>
            <person name="Chen J."/>
            <person name="Lirakis M."/>
            <person name="Topalis P."/>
            <person name="Van Leeuwen T."/>
            <person name="Hall A.B."/>
            <person name="Jiang X."/>
            <person name="Thorpe C."/>
            <person name="Mueller R.L."/>
            <person name="Sun C."/>
            <person name="Waterhouse R.M."/>
            <person name="Yan G."/>
            <person name="Tu Z.J."/>
            <person name="Fang X."/>
            <person name="James A.A."/>
        </authorList>
    </citation>
    <scope>NUCLEOTIDE SEQUENCE [LARGE SCALE GENOMIC DNA]</scope>
    <source>
        <strain evidence="8">Foshan</strain>
    </source>
</reference>
<dbReference type="PANTHER" id="PTHR23110:SF99">
    <property type="entry name" value="BROAD-COMPLEX CORE PROTEIN ISOFORM 6"/>
    <property type="match status" value="1"/>
</dbReference>
<dbReference type="PROSITE" id="PS00028">
    <property type="entry name" value="ZINC_FINGER_C2H2_1"/>
    <property type="match status" value="2"/>
</dbReference>
<reference evidence="7" key="2">
    <citation type="submission" date="2025-05" db="UniProtKB">
        <authorList>
            <consortium name="EnsemblMetazoa"/>
        </authorList>
    </citation>
    <scope>IDENTIFICATION</scope>
    <source>
        <strain evidence="7">Foshan</strain>
    </source>
</reference>
<dbReference type="SUPFAM" id="SSF57667">
    <property type="entry name" value="beta-beta-alpha zinc fingers"/>
    <property type="match status" value="1"/>
</dbReference>
<dbReference type="InterPro" id="IPR036236">
    <property type="entry name" value="Znf_C2H2_sf"/>
</dbReference>
<keyword evidence="3" id="KW-0863">Zinc-finger</keyword>
<feature type="compositionally biased region" description="Polar residues" evidence="4">
    <location>
        <begin position="121"/>
        <end position="140"/>
    </location>
</feature>
<dbReference type="SMART" id="SM00225">
    <property type="entry name" value="BTB"/>
    <property type="match status" value="1"/>
</dbReference>
<sequence>MVDTQHFCLRWNNYQSSITSAFENLRDDEDFVDVTLACDGRSLKAHRVVLSACSPYFRELLKSTPCKHPVIVLQDVAFTDLHALVEFIYHGEVNVHQRSLSSFLKTAEVLRVSGLTQQQADETHNLAQVQTSTGSGSRTPVSHHPSYPDKFVEDALFAQGVPPSSHLNNLHHTPAAHGGTTVNQLLRRAAAAAALQRRERNNSNQSDELSMKRHRMSTDNNILGNNNNLDVVSHMPQITATDFSTSMKSNNSAPHSPHIKEQHRHESNKTPNGFTFIATGNNNNSININNNTNNLNNNNNNNNNNNLNTHSKDSSNVGDQPSSNLASIATNGGNGGGSLGSHTDKESLTPSPSVRSNEDVKSEPMELVCSSNVENDNSSDSIEDDHHDIPHPADIKGPISSPHEDEMDGSIHSHTAPPFLISPGDQKLFAPPGSFNFSMAALADPAALAGFNPQALQAADLAGSPQAGQQSTVTAASSSQLTPLRMPPPTSGGINEPQECPYCRRTFSCYYSLKRHFQDKHEQSDTLYVCEFCHRRYRTKNSLTTHKSLQHRGSSGMLKRLLKTSAIKNVLGGAGPNNNSGIHGASHPRPHLFDFAAELGQPPPGIQ</sequence>
<name>A0ABM1YNP2_AEDAL</name>
<feature type="compositionally biased region" description="Polar residues" evidence="4">
    <location>
        <begin position="314"/>
        <end position="330"/>
    </location>
</feature>
<dbReference type="CDD" id="cd18315">
    <property type="entry name" value="BTB_POZ_BAB-like"/>
    <property type="match status" value="1"/>
</dbReference>
<dbReference type="PANTHER" id="PTHR23110">
    <property type="entry name" value="BTB DOMAIN TRANSCRIPTION FACTOR"/>
    <property type="match status" value="1"/>
</dbReference>
<dbReference type="Gene3D" id="3.30.710.10">
    <property type="entry name" value="Potassium Channel Kv1.1, Chain A"/>
    <property type="match status" value="1"/>
</dbReference>
<dbReference type="SUPFAM" id="SSF54695">
    <property type="entry name" value="POZ domain"/>
    <property type="match status" value="1"/>
</dbReference>
<dbReference type="PROSITE" id="PS50157">
    <property type="entry name" value="ZINC_FINGER_C2H2_2"/>
    <property type="match status" value="2"/>
</dbReference>
<feature type="region of interest" description="Disordered" evidence="4">
    <location>
        <begin position="190"/>
        <end position="212"/>
    </location>
</feature>
<feature type="compositionally biased region" description="Low complexity" evidence="4">
    <location>
        <begin position="370"/>
        <end position="380"/>
    </location>
</feature>
<organism evidence="7 8">
    <name type="scientific">Aedes albopictus</name>
    <name type="common">Asian tiger mosquito</name>
    <name type="synonym">Stegomyia albopicta</name>
    <dbReference type="NCBI Taxonomy" id="7160"/>
    <lineage>
        <taxon>Eukaryota</taxon>
        <taxon>Metazoa</taxon>
        <taxon>Ecdysozoa</taxon>
        <taxon>Arthropoda</taxon>
        <taxon>Hexapoda</taxon>
        <taxon>Insecta</taxon>
        <taxon>Pterygota</taxon>
        <taxon>Neoptera</taxon>
        <taxon>Endopterygota</taxon>
        <taxon>Diptera</taxon>
        <taxon>Nematocera</taxon>
        <taxon>Culicoidea</taxon>
        <taxon>Culicidae</taxon>
        <taxon>Culicinae</taxon>
        <taxon>Aedini</taxon>
        <taxon>Aedes</taxon>
        <taxon>Stegomyia</taxon>
    </lineage>
</organism>
<evidence type="ECO:0000259" key="5">
    <source>
        <dbReference type="PROSITE" id="PS50097"/>
    </source>
</evidence>
<dbReference type="InterPro" id="IPR013087">
    <property type="entry name" value="Znf_C2H2_type"/>
</dbReference>
<keyword evidence="8" id="KW-1185">Reference proteome</keyword>
<feature type="domain" description="C2H2-type" evidence="6">
    <location>
        <begin position="528"/>
        <end position="556"/>
    </location>
</feature>
<comment type="subcellular location">
    <subcellularLocation>
        <location evidence="1">Nucleus</location>
    </subcellularLocation>
</comment>
<feature type="compositionally biased region" description="Basic and acidic residues" evidence="4">
    <location>
        <begin position="384"/>
        <end position="394"/>
    </location>
</feature>
<dbReference type="Proteomes" id="UP000069940">
    <property type="component" value="Unassembled WGS sequence"/>
</dbReference>
<evidence type="ECO:0000256" key="1">
    <source>
        <dbReference type="ARBA" id="ARBA00004123"/>
    </source>
</evidence>
<keyword evidence="3" id="KW-0862">Zinc</keyword>
<dbReference type="Pfam" id="PF13894">
    <property type="entry name" value="zf-C2H2_4"/>
    <property type="match status" value="1"/>
</dbReference>
<feature type="domain" description="BTB" evidence="5">
    <location>
        <begin position="32"/>
        <end position="97"/>
    </location>
</feature>
<feature type="compositionally biased region" description="Polar residues" evidence="4">
    <location>
        <begin position="244"/>
        <end position="254"/>
    </location>
</feature>
<feature type="region of interest" description="Disordered" evidence="4">
    <location>
        <begin position="244"/>
        <end position="425"/>
    </location>
</feature>
<feature type="compositionally biased region" description="Low complexity" evidence="4">
    <location>
        <begin position="466"/>
        <end position="482"/>
    </location>
</feature>
<dbReference type="PROSITE" id="PS50097">
    <property type="entry name" value="BTB"/>
    <property type="match status" value="1"/>
</dbReference>
<keyword evidence="2" id="KW-0539">Nucleus</keyword>
<keyword evidence="3" id="KW-0479">Metal-binding</keyword>
<evidence type="ECO:0000256" key="2">
    <source>
        <dbReference type="ARBA" id="ARBA00023242"/>
    </source>
</evidence>
<evidence type="ECO:0000313" key="8">
    <source>
        <dbReference type="Proteomes" id="UP000069940"/>
    </source>
</evidence>
<evidence type="ECO:0000259" key="6">
    <source>
        <dbReference type="PROSITE" id="PS50157"/>
    </source>
</evidence>